<dbReference type="Gene3D" id="3.10.20.310">
    <property type="entry name" value="membrane protein fhac"/>
    <property type="match status" value="1"/>
</dbReference>
<dbReference type="PROSITE" id="PS51779">
    <property type="entry name" value="POTRA"/>
    <property type="match status" value="1"/>
</dbReference>
<name>A0A644T162_9ZZZZ</name>
<evidence type="ECO:0000256" key="1">
    <source>
        <dbReference type="ARBA" id="ARBA00004370"/>
    </source>
</evidence>
<dbReference type="PANTHER" id="PTHR37820">
    <property type="entry name" value="CELL DIVISION PROTEIN DIVIB"/>
    <property type="match status" value="1"/>
</dbReference>
<proteinExistence type="predicted"/>
<evidence type="ECO:0000313" key="10">
    <source>
        <dbReference type="EMBL" id="MPL60648.1"/>
    </source>
</evidence>
<keyword evidence="6 8" id="KW-0472">Membrane</keyword>
<evidence type="ECO:0000256" key="7">
    <source>
        <dbReference type="ARBA" id="ARBA00023306"/>
    </source>
</evidence>
<feature type="domain" description="POTRA" evidence="9">
    <location>
        <begin position="43"/>
        <end position="111"/>
    </location>
</feature>
<dbReference type="AlphaFoldDB" id="A0A644T162"/>
<dbReference type="Gene3D" id="3.40.50.10960">
    <property type="match status" value="1"/>
</dbReference>
<reference evidence="10" key="1">
    <citation type="submission" date="2019-08" db="EMBL/GenBank/DDBJ databases">
        <authorList>
            <person name="Kucharzyk K."/>
            <person name="Murdoch R.W."/>
            <person name="Higgins S."/>
            <person name="Loffler F."/>
        </authorList>
    </citation>
    <scope>NUCLEOTIDE SEQUENCE</scope>
</reference>
<comment type="subcellular location">
    <subcellularLocation>
        <location evidence="1">Membrane</location>
    </subcellularLocation>
</comment>
<dbReference type="InterPro" id="IPR013685">
    <property type="entry name" value="POTRA_FtsQ_type"/>
</dbReference>
<accession>A0A644T162</accession>
<keyword evidence="4 8" id="KW-0812">Transmembrane</keyword>
<evidence type="ECO:0000256" key="8">
    <source>
        <dbReference type="SAM" id="Phobius"/>
    </source>
</evidence>
<gene>
    <name evidence="10" type="primary">ftsQ_3</name>
    <name evidence="10" type="ORF">SDC9_06209</name>
</gene>
<dbReference type="EMBL" id="VSSQ01000012">
    <property type="protein sequence ID" value="MPL60648.1"/>
    <property type="molecule type" value="Genomic_DNA"/>
</dbReference>
<protein>
    <submittedName>
        <fullName evidence="10">Cell division protein FtsQ</fullName>
    </submittedName>
</protein>
<dbReference type="GO" id="GO:0005886">
    <property type="term" value="C:plasma membrane"/>
    <property type="evidence" value="ECO:0007669"/>
    <property type="project" value="TreeGrafter"/>
</dbReference>
<dbReference type="Pfam" id="PF08478">
    <property type="entry name" value="POTRA_1"/>
    <property type="match status" value="1"/>
</dbReference>
<dbReference type="Pfam" id="PF03799">
    <property type="entry name" value="FtsQ_DivIB_C"/>
    <property type="match status" value="1"/>
</dbReference>
<comment type="caution">
    <text evidence="10">The sequence shown here is derived from an EMBL/GenBank/DDBJ whole genome shotgun (WGS) entry which is preliminary data.</text>
</comment>
<evidence type="ECO:0000256" key="4">
    <source>
        <dbReference type="ARBA" id="ARBA00022692"/>
    </source>
</evidence>
<evidence type="ECO:0000256" key="2">
    <source>
        <dbReference type="ARBA" id="ARBA00022475"/>
    </source>
</evidence>
<evidence type="ECO:0000256" key="6">
    <source>
        <dbReference type="ARBA" id="ARBA00023136"/>
    </source>
</evidence>
<dbReference type="InterPro" id="IPR005548">
    <property type="entry name" value="Cell_div_FtsQ/DivIB_C"/>
</dbReference>
<keyword evidence="7" id="KW-0131">Cell cycle</keyword>
<evidence type="ECO:0000259" key="9">
    <source>
        <dbReference type="PROSITE" id="PS51779"/>
    </source>
</evidence>
<keyword evidence="5 8" id="KW-1133">Transmembrane helix</keyword>
<sequence>MQKFTQMRRPGQDNQTIGYVFSVLLIILIILIAGFVLVNSTYFNVGKVTVDGNKYMLTEEIYRIAEIPDPVNILKLNTGDIQERLKRDLRVADVDVTRKFPGTIVISIKERQPLAYVASGYGFVEIDDKGVILAAYKSLKQINVPMITGIRLESGYIGDHVENQQIKPVLEYLSQLEGPILNQISEVNIQASGTIVCYTVKSSQLKLGKADRMADKARLTNEILRELADNSARIDYIDLNYASPFIKFKS</sequence>
<dbReference type="InterPro" id="IPR050487">
    <property type="entry name" value="FtsQ_DivIB"/>
</dbReference>
<keyword evidence="3 10" id="KW-0132">Cell division</keyword>
<dbReference type="PANTHER" id="PTHR37820:SF1">
    <property type="entry name" value="CELL DIVISION PROTEIN FTSQ"/>
    <property type="match status" value="1"/>
</dbReference>
<feature type="transmembrane region" description="Helical" evidence="8">
    <location>
        <begin position="16"/>
        <end position="38"/>
    </location>
</feature>
<keyword evidence="2" id="KW-1003">Cell membrane</keyword>
<evidence type="ECO:0000256" key="3">
    <source>
        <dbReference type="ARBA" id="ARBA00022618"/>
    </source>
</evidence>
<dbReference type="InterPro" id="IPR034746">
    <property type="entry name" value="POTRA"/>
</dbReference>
<evidence type="ECO:0000256" key="5">
    <source>
        <dbReference type="ARBA" id="ARBA00022989"/>
    </source>
</evidence>
<organism evidence="10">
    <name type="scientific">bioreactor metagenome</name>
    <dbReference type="NCBI Taxonomy" id="1076179"/>
    <lineage>
        <taxon>unclassified sequences</taxon>
        <taxon>metagenomes</taxon>
        <taxon>ecological metagenomes</taxon>
    </lineage>
</organism>
<dbReference type="GO" id="GO:0051301">
    <property type="term" value="P:cell division"/>
    <property type="evidence" value="ECO:0007669"/>
    <property type="project" value="UniProtKB-KW"/>
</dbReference>